<name>A0A2N0ZCQ1_9BACI</name>
<evidence type="ECO:0000256" key="2">
    <source>
        <dbReference type="RuleBase" id="RU003616"/>
    </source>
</evidence>
<accession>A0A2N0ZCQ1</accession>
<evidence type="ECO:0000313" key="4">
    <source>
        <dbReference type="EMBL" id="PKG27278.1"/>
    </source>
</evidence>
<dbReference type="EMBL" id="PISD01000046">
    <property type="protein sequence ID" value="PKG27278.1"/>
    <property type="molecule type" value="Genomic_DNA"/>
</dbReference>
<organism evidence="4 5">
    <name type="scientific">Cytobacillus horneckiae</name>
    <dbReference type="NCBI Taxonomy" id="549687"/>
    <lineage>
        <taxon>Bacteria</taxon>
        <taxon>Bacillati</taxon>
        <taxon>Bacillota</taxon>
        <taxon>Bacilli</taxon>
        <taxon>Bacillales</taxon>
        <taxon>Bacillaceae</taxon>
        <taxon>Cytobacillus</taxon>
    </lineage>
</organism>
<dbReference type="CDD" id="cd06464">
    <property type="entry name" value="ACD_sHsps-like"/>
    <property type="match status" value="1"/>
</dbReference>
<comment type="similarity">
    <text evidence="1 2">Belongs to the small heat shock protein (HSP20) family.</text>
</comment>
<proteinExistence type="inferred from homology"/>
<evidence type="ECO:0000259" key="3">
    <source>
        <dbReference type="PROSITE" id="PS01031"/>
    </source>
</evidence>
<protein>
    <submittedName>
        <fullName evidence="4">Hsp20/alpha crystallin family protein</fullName>
    </submittedName>
</protein>
<dbReference type="AlphaFoldDB" id="A0A2N0ZCQ1"/>
<evidence type="ECO:0000313" key="5">
    <source>
        <dbReference type="Proteomes" id="UP000233343"/>
    </source>
</evidence>
<dbReference type="Proteomes" id="UP000233343">
    <property type="component" value="Unassembled WGS sequence"/>
</dbReference>
<dbReference type="Gene3D" id="2.60.40.790">
    <property type="match status" value="1"/>
</dbReference>
<dbReference type="Pfam" id="PF00011">
    <property type="entry name" value="HSP20"/>
    <property type="match status" value="1"/>
</dbReference>
<gene>
    <name evidence="4" type="ORF">CWS20_19120</name>
</gene>
<reference evidence="4 5" key="1">
    <citation type="journal article" date="2010" name="Int. J. Syst. Evol. Microbiol.">
        <title>Bacillus horneckiae sp. nov., isolated from a spacecraft-assembly clean room.</title>
        <authorList>
            <person name="Vaishampayan P."/>
            <person name="Probst A."/>
            <person name="Krishnamurthi S."/>
            <person name="Ghosh S."/>
            <person name="Osman S."/>
            <person name="McDowall A."/>
            <person name="Ruckmani A."/>
            <person name="Mayilraj S."/>
            <person name="Venkateswaran K."/>
        </authorList>
    </citation>
    <scope>NUCLEOTIDE SEQUENCE [LARGE SCALE GENOMIC DNA]</scope>
    <source>
        <strain evidence="5">1PO1SC</strain>
    </source>
</reference>
<sequence length="151" mass="17611">MSGNKKEPFGDLMKSMNHFFQEKPVKNFLQTMDDFFKNPFPFSTSFHVELNETQDEYVILAELPGINREQIQIDVINNYVKIIVNSLNVINTEDENRQVTKRQESYQQSTRTVPLPFQINEKKIKASHENGLLTIKVPKHKGKRITLDSIE</sequence>
<dbReference type="InterPro" id="IPR008978">
    <property type="entry name" value="HSP20-like_chaperone"/>
</dbReference>
<dbReference type="RefSeq" id="WP_066200469.1">
    <property type="nucleotide sequence ID" value="NZ_JARMMB010000058.1"/>
</dbReference>
<comment type="caution">
    <text evidence="4">The sequence shown here is derived from an EMBL/GenBank/DDBJ whole genome shotgun (WGS) entry which is preliminary data.</text>
</comment>
<dbReference type="InterPro" id="IPR031107">
    <property type="entry name" value="Small_HSP"/>
</dbReference>
<dbReference type="PROSITE" id="PS01031">
    <property type="entry name" value="SHSP"/>
    <property type="match status" value="1"/>
</dbReference>
<dbReference type="PANTHER" id="PTHR11527">
    <property type="entry name" value="HEAT-SHOCK PROTEIN 20 FAMILY MEMBER"/>
    <property type="match status" value="1"/>
</dbReference>
<keyword evidence="5" id="KW-1185">Reference proteome</keyword>
<evidence type="ECO:0000256" key="1">
    <source>
        <dbReference type="PROSITE-ProRule" id="PRU00285"/>
    </source>
</evidence>
<dbReference type="InterPro" id="IPR002068">
    <property type="entry name" value="A-crystallin/Hsp20_dom"/>
</dbReference>
<dbReference type="SUPFAM" id="SSF49764">
    <property type="entry name" value="HSP20-like chaperones"/>
    <property type="match status" value="1"/>
</dbReference>
<feature type="domain" description="SHSP" evidence="3">
    <location>
        <begin position="37"/>
        <end position="151"/>
    </location>
</feature>